<dbReference type="KEGG" id="vg:22276523"/>
<dbReference type="SMR" id="A0A075BEA9"/>
<name>A0A075BEA9_9CAUD</name>
<organism evidence="2 3">
    <name type="scientific">Staphylococcus phage Team1</name>
    <dbReference type="NCBI Taxonomy" id="1262512"/>
    <lineage>
        <taxon>Viruses</taxon>
        <taxon>Duplodnaviria</taxon>
        <taxon>Heunggongvirae</taxon>
        <taxon>Uroviricota</taxon>
        <taxon>Caudoviricetes</taxon>
        <taxon>Herelleviridae</taxon>
        <taxon>Twortvirinae</taxon>
        <taxon>Kayvirus</taxon>
        <taxon>Kayvirus G1</taxon>
    </lineage>
</organism>
<dbReference type="GeneID" id="22276523"/>
<feature type="coiled-coil region" evidence="1">
    <location>
        <begin position="92"/>
        <end position="119"/>
    </location>
</feature>
<reference evidence="2 3" key="1">
    <citation type="journal article" date="2014" name="PLoS ONE">
        <title>Improving the Safety of Staphylococcus aureus Polyvalent Phages by Their Production on a Staphylococcus xylosus Strain.</title>
        <authorList>
            <person name="El Haddad L."/>
            <person name="Ben Abdallah N."/>
            <person name="Plante P.L."/>
            <person name="Dumaresq J."/>
            <person name="Katsarava R."/>
            <person name="Labrie S."/>
            <person name="Corbeil J."/>
            <person name="St-Gelais D."/>
            <person name="Moineau S."/>
        </authorList>
    </citation>
    <scope>NUCLEOTIDE SEQUENCE [LARGE SCALE GENOMIC DNA]</scope>
</reference>
<evidence type="ECO:0000313" key="3">
    <source>
        <dbReference type="Proteomes" id="UP000028568"/>
    </source>
</evidence>
<protein>
    <submittedName>
        <fullName evidence="2">Uncharacterized protein</fullName>
    </submittedName>
</protein>
<sequence>MAVKYDIGNNEIVLHLREGKYITGFTTVGGYDKELGQVKVNREILPAYFFDNFAYERYLYYSKPEEVIENKNYVPPQINDDDEESQQITVPKEQYDSLKEELELMRKQQEAMMEMLQKLLGQKG</sequence>
<evidence type="ECO:0000256" key="1">
    <source>
        <dbReference type="SAM" id="Coils"/>
    </source>
</evidence>
<dbReference type="Proteomes" id="UP000028568">
    <property type="component" value="Segment"/>
</dbReference>
<evidence type="ECO:0000313" key="2">
    <source>
        <dbReference type="EMBL" id="AFX93377.1"/>
    </source>
</evidence>
<dbReference type="Pfam" id="PF11192">
    <property type="entry name" value="DUF2977"/>
    <property type="match status" value="1"/>
</dbReference>
<dbReference type="InterPro" id="IPR021358">
    <property type="entry name" value="DUF2977"/>
</dbReference>
<proteinExistence type="predicted"/>
<dbReference type="RefSeq" id="YP_009098260.1">
    <property type="nucleotide sequence ID" value="NC_025417.1"/>
</dbReference>
<keyword evidence="1" id="KW-0175">Coiled coil</keyword>
<accession>A0A075BEA9</accession>
<dbReference type="EMBL" id="KC012913">
    <property type="protein sequence ID" value="AFX93377.1"/>
    <property type="molecule type" value="Genomic_DNA"/>
</dbReference>